<gene>
    <name evidence="2" type="ORF">HINF_LOCUS33559</name>
    <name evidence="3" type="ORF">HINF_LOCUS54592</name>
</gene>
<accession>A0AA86PTI2</accession>
<dbReference type="AlphaFoldDB" id="A0AA86PTI2"/>
<evidence type="ECO:0000313" key="3">
    <source>
        <dbReference type="EMBL" id="CAL6070575.1"/>
    </source>
</evidence>
<keyword evidence="4" id="KW-1185">Reference proteome</keyword>
<feature type="region of interest" description="Disordered" evidence="1">
    <location>
        <begin position="22"/>
        <end position="52"/>
    </location>
</feature>
<dbReference type="EMBL" id="CAXDID020000284">
    <property type="protein sequence ID" value="CAL6070575.1"/>
    <property type="molecule type" value="Genomic_DNA"/>
</dbReference>
<comment type="caution">
    <text evidence="2">The sequence shown here is derived from an EMBL/GenBank/DDBJ whole genome shotgun (WGS) entry which is preliminary data.</text>
</comment>
<feature type="compositionally biased region" description="Polar residues" evidence="1">
    <location>
        <begin position="35"/>
        <end position="50"/>
    </location>
</feature>
<organism evidence="2">
    <name type="scientific">Hexamita inflata</name>
    <dbReference type="NCBI Taxonomy" id="28002"/>
    <lineage>
        <taxon>Eukaryota</taxon>
        <taxon>Metamonada</taxon>
        <taxon>Diplomonadida</taxon>
        <taxon>Hexamitidae</taxon>
        <taxon>Hexamitinae</taxon>
        <taxon>Hexamita</taxon>
    </lineage>
</organism>
<protein>
    <submittedName>
        <fullName evidence="3">Hypothetical_protein</fullName>
    </submittedName>
</protein>
<reference evidence="2" key="1">
    <citation type="submission" date="2023-06" db="EMBL/GenBank/DDBJ databases">
        <authorList>
            <person name="Kurt Z."/>
        </authorList>
    </citation>
    <scope>NUCLEOTIDE SEQUENCE</scope>
</reference>
<dbReference type="Proteomes" id="UP001642409">
    <property type="component" value="Unassembled WGS sequence"/>
</dbReference>
<proteinExistence type="predicted"/>
<feature type="region of interest" description="Disordered" evidence="1">
    <location>
        <begin position="69"/>
        <end position="94"/>
    </location>
</feature>
<dbReference type="EMBL" id="CATOUU010000754">
    <property type="protein sequence ID" value="CAI9945914.1"/>
    <property type="molecule type" value="Genomic_DNA"/>
</dbReference>
<evidence type="ECO:0000313" key="2">
    <source>
        <dbReference type="EMBL" id="CAI9945914.1"/>
    </source>
</evidence>
<evidence type="ECO:0000256" key="1">
    <source>
        <dbReference type="SAM" id="MobiDB-lite"/>
    </source>
</evidence>
<sequence length="156" mass="17621">MTTIAAAPSPATYQIHSISASTNAQAPNIRPTGMPQGSQYDQTDPNQNSHHLGLDAKSRHRIRFQSLSFHKTATYGPSTPPDFSQKRPKNHGYKLDVPRSRTQIQSSEPNFYSYHYHNKPYTFQTKSKRPQLTMYSLKAFTCTFAYPDRAPSILAT</sequence>
<name>A0AA86PTI2_9EUKA</name>
<reference evidence="3 4" key="2">
    <citation type="submission" date="2024-07" db="EMBL/GenBank/DDBJ databases">
        <authorList>
            <person name="Akdeniz Z."/>
        </authorList>
    </citation>
    <scope>NUCLEOTIDE SEQUENCE [LARGE SCALE GENOMIC DNA]</scope>
</reference>
<evidence type="ECO:0000313" key="4">
    <source>
        <dbReference type="Proteomes" id="UP001642409"/>
    </source>
</evidence>